<dbReference type="RefSeq" id="WP_223705196.1">
    <property type="nucleotide sequence ID" value="NZ_JAINUY010000002.1"/>
</dbReference>
<evidence type="ECO:0000313" key="1">
    <source>
        <dbReference type="EMBL" id="MBZ4034477.1"/>
    </source>
</evidence>
<evidence type="ECO:0000313" key="2">
    <source>
        <dbReference type="Proteomes" id="UP001139366"/>
    </source>
</evidence>
<dbReference type="Proteomes" id="UP001139366">
    <property type="component" value="Unassembled WGS sequence"/>
</dbReference>
<reference evidence="1 2" key="1">
    <citation type="journal article" date="2023" name="Antonie Van Leeuwenhoek">
        <title>Flavobacterium potami sp. nov., a multi-metal resistance genes harbouring bacterium isolated from shallow river silt.</title>
        <authorList>
            <person name="Li S."/>
            <person name="Mao S."/>
            <person name="Mu W."/>
            <person name="Guo B."/>
            <person name="Li C."/>
            <person name="Zhu Q."/>
            <person name="Hou X."/>
            <person name="Zhao Y."/>
            <person name="Wei S."/>
            <person name="Liu H."/>
            <person name="Liu A."/>
        </authorList>
    </citation>
    <scope>NUCLEOTIDE SEQUENCE [LARGE SCALE GENOMIC DNA]</scope>
    <source>
        <strain evidence="1 2">17A</strain>
    </source>
</reference>
<dbReference type="EMBL" id="JAINUY010000002">
    <property type="protein sequence ID" value="MBZ4034477.1"/>
    <property type="molecule type" value="Genomic_DNA"/>
</dbReference>
<dbReference type="SUPFAM" id="SSF82185">
    <property type="entry name" value="Histone H3 K4-specific methyltransferase SET7/9 N-terminal domain"/>
    <property type="match status" value="1"/>
</dbReference>
<sequence>MAKKLIPFLLILIYSCNADINNKEKRNENWVYWQDSETGKSSWIPVSDQTTVKDGKYTSFYSAGSVYEKGKLKNGKNIDTIYWYDQNEKLIHYALVKSDKFIQYYVNDGPYISYFQDGKIFEKAVVKNHKINGQWTRYYGNGNIEWDNNLINGTGIKQWYFENGQLSHVTEYIKDKLDGKNESWYKNGQRKEISNWSNGKQNGLYESFYENGKPEERTNWINGKAEGKSESWYNNGQKKGIHFYKSDLIDGIYILWHPNGNLRAEMNFSFGKKNGKAVKYHENGKLQAEGFYKNDVENGVFKSYDENGKLTEKKEFVEGKIIPE</sequence>
<protein>
    <submittedName>
        <fullName evidence="1">Toxin-antitoxin system YwqK family antitoxin</fullName>
    </submittedName>
</protein>
<proteinExistence type="predicted"/>
<dbReference type="InterPro" id="IPR011652">
    <property type="entry name" value="MORN_2"/>
</dbReference>
<accession>A0A9X1KPY4</accession>
<organism evidence="1 2">
    <name type="scientific">Flavobacterium potami</name>
    <dbReference type="NCBI Taxonomy" id="2872310"/>
    <lineage>
        <taxon>Bacteria</taxon>
        <taxon>Pseudomonadati</taxon>
        <taxon>Bacteroidota</taxon>
        <taxon>Flavobacteriia</taxon>
        <taxon>Flavobacteriales</taxon>
        <taxon>Flavobacteriaceae</taxon>
        <taxon>Flavobacterium</taxon>
    </lineage>
</organism>
<gene>
    <name evidence="1" type="ORF">K6T82_06850</name>
</gene>
<dbReference type="AlphaFoldDB" id="A0A9X1KPY4"/>
<dbReference type="PROSITE" id="PS51257">
    <property type="entry name" value="PROKAR_LIPOPROTEIN"/>
    <property type="match status" value="1"/>
</dbReference>
<dbReference type="Gene3D" id="2.20.110.10">
    <property type="entry name" value="Histone H3 K4-specific methyltransferase SET7/9 N-terminal domain"/>
    <property type="match status" value="3"/>
</dbReference>
<comment type="caution">
    <text evidence="1">The sequence shown here is derived from an EMBL/GenBank/DDBJ whole genome shotgun (WGS) entry which is preliminary data.</text>
</comment>
<keyword evidence="2" id="KW-1185">Reference proteome</keyword>
<dbReference type="Pfam" id="PF07661">
    <property type="entry name" value="MORN_2"/>
    <property type="match status" value="8"/>
</dbReference>
<name>A0A9X1KPY4_9FLAO</name>